<dbReference type="Pfam" id="PF11001">
    <property type="entry name" value="AFUB_07903_YDR124W_hel"/>
    <property type="match status" value="1"/>
</dbReference>
<feature type="domain" description="Subtelomeric hrmA-associated cluster protein AFUB-079030/YDR124W-like helical bundle" evidence="2">
    <location>
        <begin position="176"/>
        <end position="308"/>
    </location>
</feature>
<dbReference type="EMBL" id="ALBS01000101">
    <property type="protein sequence ID" value="EJT50508.1"/>
    <property type="molecule type" value="Genomic_DNA"/>
</dbReference>
<dbReference type="PANTHER" id="PTHR36102">
    <property type="entry name" value="CHROMOSOME 10, WHOLE GENOME SHOTGUN SEQUENCE"/>
    <property type="match status" value="1"/>
</dbReference>
<dbReference type="InterPro" id="IPR047092">
    <property type="entry name" value="AFUB_07903/YDR124W-like_hel"/>
</dbReference>
<organism evidence="3 4">
    <name type="scientific">Trichosporon asahii var. asahii (strain ATCC 90039 / CBS 2479 / JCM 2466 / KCTC 7840 / NBRC 103889/ NCYC 2677 / UAMH 7654)</name>
    <name type="common">Yeast</name>
    <dbReference type="NCBI Taxonomy" id="1186058"/>
    <lineage>
        <taxon>Eukaryota</taxon>
        <taxon>Fungi</taxon>
        <taxon>Dikarya</taxon>
        <taxon>Basidiomycota</taxon>
        <taxon>Agaricomycotina</taxon>
        <taxon>Tremellomycetes</taxon>
        <taxon>Trichosporonales</taxon>
        <taxon>Trichosporonaceae</taxon>
        <taxon>Trichosporon</taxon>
    </lineage>
</organism>
<dbReference type="AlphaFoldDB" id="J5R3M9"/>
<dbReference type="HOGENOM" id="CLU_500771_0_0_1"/>
<comment type="caution">
    <text evidence="3">The sequence shown here is derived from an EMBL/GenBank/DDBJ whole genome shotgun (WGS) entry which is preliminary data.</text>
</comment>
<feature type="compositionally biased region" description="Acidic residues" evidence="1">
    <location>
        <begin position="109"/>
        <end position="124"/>
    </location>
</feature>
<evidence type="ECO:0000256" key="1">
    <source>
        <dbReference type="SAM" id="MobiDB-lite"/>
    </source>
</evidence>
<dbReference type="Proteomes" id="UP000002748">
    <property type="component" value="Unassembled WGS sequence"/>
</dbReference>
<dbReference type="GeneID" id="25983695"/>
<feature type="region of interest" description="Disordered" evidence="1">
    <location>
        <begin position="103"/>
        <end position="141"/>
    </location>
</feature>
<gene>
    <name evidence="3" type="ORF">A1Q1_00181</name>
</gene>
<dbReference type="OrthoDB" id="5338458at2759"/>
<dbReference type="KEGG" id="tasa:A1Q1_00181"/>
<dbReference type="PANTHER" id="PTHR36102:SF1">
    <property type="entry name" value="YDR124W-LIKE HELICAL BUNDLE DOMAIN-CONTAINING PROTEIN"/>
    <property type="match status" value="1"/>
</dbReference>
<dbReference type="RefSeq" id="XP_014181984.1">
    <property type="nucleotide sequence ID" value="XM_014326509.1"/>
</dbReference>
<reference evidence="3 4" key="1">
    <citation type="journal article" date="2012" name="Eukaryot. Cell">
        <title>Draft genome sequence of CBS 2479, the standard type strain of Trichosporon asahii.</title>
        <authorList>
            <person name="Yang R.Y."/>
            <person name="Li H.T."/>
            <person name="Zhu H."/>
            <person name="Zhou G.P."/>
            <person name="Wang M."/>
            <person name="Wang L."/>
        </authorList>
    </citation>
    <scope>NUCLEOTIDE SEQUENCE [LARGE SCALE GENOMIC DNA]</scope>
    <source>
        <strain evidence="4">ATCC 90039 / CBS 2479 / JCM 2466 / KCTC 7840 / NCYC 2677 / UAMH 7654</strain>
    </source>
</reference>
<sequence>MPRIPSREEPYHSVAKCNRHWKTKREFVTKAANKASHVDGSHYLLVCVTPKGNIEVHASEHFYDDTNQQRTDGVINWDVLRKRSSAIQARNVERWQEVERQEKRFGVEGEGEDEDNDDENEDGEVSVSDLGVPGASGSDTSSVVAMGGAPVVSSFPTSSKSSPARPVSSVTLRPDTLEQEYSMRFEHLGQGVCANVLKAWIKVVEPKKQTKFPYKDKKGNEGKPPPWWPTGMRHIEPDHLHKDERPRLLSSIIMQASKARSEGSGKVATSPDARELTISRLHFATAEIASAIPPRQHYELRQIYLIAKEVRKAVEDRMRECKSKGFAFDETVPAWSEITVEFFEKSPSASSNSGKRSFDNADYDLSRMPLANKENLDYGSRPIKRGKHELQVSPLGSHQNIYAPVHSYQIEQQQPPTPSTSPYAGWNGVGAITVPTTAANASPSSLSSTSATYYRPFVPDMAYGTPTTTASTSAASAYQYATPNSTTGAATYGYQTVAYPPAPSSYGSSTPPAASYPTPTATQSYTYPSAYEGQSFVSELTLAT</sequence>
<accession>J5R3M9</accession>
<evidence type="ECO:0000313" key="4">
    <source>
        <dbReference type="Proteomes" id="UP000002748"/>
    </source>
</evidence>
<evidence type="ECO:0000259" key="2">
    <source>
        <dbReference type="Pfam" id="PF11001"/>
    </source>
</evidence>
<evidence type="ECO:0000313" key="3">
    <source>
        <dbReference type="EMBL" id="EJT50508.1"/>
    </source>
</evidence>
<protein>
    <recommendedName>
        <fullName evidence="2">Subtelomeric hrmA-associated cluster protein AFUB-079030/YDR124W-like helical bundle domain-containing protein</fullName>
    </recommendedName>
</protein>
<dbReference type="InterPro" id="IPR021264">
    <property type="entry name" value="AFUB_079030/YDR124W-like"/>
</dbReference>
<dbReference type="VEuPathDB" id="FungiDB:A1Q1_00181"/>
<name>J5R3M9_TRIAS</name>
<proteinExistence type="predicted"/>